<dbReference type="OrthoDB" id="428895at2759"/>
<accession>A0A1V9YKX7</accession>
<dbReference type="CDD" id="cd06093">
    <property type="entry name" value="PX_domain"/>
    <property type="match status" value="1"/>
</dbReference>
<name>A0A1V9YKX7_ACHHY</name>
<dbReference type="SUPFAM" id="SSF64268">
    <property type="entry name" value="PX domain"/>
    <property type="match status" value="1"/>
</dbReference>
<dbReference type="InterPro" id="IPR001683">
    <property type="entry name" value="PX_dom"/>
</dbReference>
<keyword evidence="4" id="KW-1185">Reference proteome</keyword>
<dbReference type="AlphaFoldDB" id="A0A1V9YKX7"/>
<dbReference type="EMBL" id="JNBR01001513">
    <property type="protein sequence ID" value="OQR86351.1"/>
    <property type="molecule type" value="Genomic_DNA"/>
</dbReference>
<feature type="region of interest" description="Disordered" evidence="1">
    <location>
        <begin position="200"/>
        <end position="226"/>
    </location>
</feature>
<feature type="domain" description="PX" evidence="2">
    <location>
        <begin position="10"/>
        <end position="140"/>
    </location>
</feature>
<feature type="region of interest" description="Disordered" evidence="1">
    <location>
        <begin position="239"/>
        <end position="262"/>
    </location>
</feature>
<organism evidence="3 4">
    <name type="scientific">Achlya hypogyna</name>
    <name type="common">Oomycete</name>
    <name type="synonym">Protoachlya hypogyna</name>
    <dbReference type="NCBI Taxonomy" id="1202772"/>
    <lineage>
        <taxon>Eukaryota</taxon>
        <taxon>Sar</taxon>
        <taxon>Stramenopiles</taxon>
        <taxon>Oomycota</taxon>
        <taxon>Saprolegniomycetes</taxon>
        <taxon>Saprolegniales</taxon>
        <taxon>Achlyaceae</taxon>
        <taxon>Achlya</taxon>
    </lineage>
</organism>
<dbReference type="InterPro" id="IPR036871">
    <property type="entry name" value="PX_dom_sf"/>
</dbReference>
<sequence length="262" mass="29222">MTVSTSGTVLRSMKTTISHVSKPAATGAHTQYVVRVADTRTETTAWLLYKRYSEFRSLRDALLHASLCASCTRLTQENYITNRFPRRHLFASGTERVLTERKVGLGLFLDVVTIAVRRCADPACPSRMLLEDFLVLPEMRFTFIDMQLDDAAPAKTAGEVKPPTKTMQMPAPEPATYHRHSLPNMESAALLGFNRKDRAARNSFPGRASTSAVKRSAHRSSSERIKRLKQELAVQSMYRAPAAPRKMKPSLATIEEVDGDLP</sequence>
<dbReference type="GO" id="GO:0035091">
    <property type="term" value="F:phosphatidylinositol binding"/>
    <property type="evidence" value="ECO:0007669"/>
    <property type="project" value="InterPro"/>
</dbReference>
<dbReference type="Proteomes" id="UP000243579">
    <property type="component" value="Unassembled WGS sequence"/>
</dbReference>
<comment type="caution">
    <text evidence="3">The sequence shown here is derived from an EMBL/GenBank/DDBJ whole genome shotgun (WGS) entry which is preliminary data.</text>
</comment>
<evidence type="ECO:0000259" key="2">
    <source>
        <dbReference type="PROSITE" id="PS50195"/>
    </source>
</evidence>
<dbReference type="Gene3D" id="3.30.1520.10">
    <property type="entry name" value="Phox-like domain"/>
    <property type="match status" value="1"/>
</dbReference>
<feature type="region of interest" description="Disordered" evidence="1">
    <location>
        <begin position="154"/>
        <end position="179"/>
    </location>
</feature>
<proteinExistence type="predicted"/>
<dbReference type="Pfam" id="PF00787">
    <property type="entry name" value="PX"/>
    <property type="match status" value="1"/>
</dbReference>
<protein>
    <recommendedName>
        <fullName evidence="2">PX domain-containing protein</fullName>
    </recommendedName>
</protein>
<dbReference type="PROSITE" id="PS50195">
    <property type="entry name" value="PX"/>
    <property type="match status" value="1"/>
</dbReference>
<evidence type="ECO:0000313" key="3">
    <source>
        <dbReference type="EMBL" id="OQR86351.1"/>
    </source>
</evidence>
<evidence type="ECO:0000256" key="1">
    <source>
        <dbReference type="SAM" id="MobiDB-lite"/>
    </source>
</evidence>
<gene>
    <name evidence="3" type="ORF">ACHHYP_10633</name>
</gene>
<reference evidence="3 4" key="1">
    <citation type="journal article" date="2014" name="Genome Biol. Evol.">
        <title>The secreted proteins of Achlya hypogyna and Thraustotheca clavata identify the ancestral oomycete secretome and reveal gene acquisitions by horizontal gene transfer.</title>
        <authorList>
            <person name="Misner I."/>
            <person name="Blouin N."/>
            <person name="Leonard G."/>
            <person name="Richards T.A."/>
            <person name="Lane C.E."/>
        </authorList>
    </citation>
    <scope>NUCLEOTIDE SEQUENCE [LARGE SCALE GENOMIC DNA]</scope>
    <source>
        <strain evidence="3 4">ATCC 48635</strain>
    </source>
</reference>
<evidence type="ECO:0000313" key="4">
    <source>
        <dbReference type="Proteomes" id="UP000243579"/>
    </source>
</evidence>